<feature type="domain" description="YcxB-like C-terminal" evidence="2">
    <location>
        <begin position="89"/>
        <end position="148"/>
    </location>
</feature>
<evidence type="ECO:0000313" key="3">
    <source>
        <dbReference type="EMBL" id="SBV98711.1"/>
    </source>
</evidence>
<dbReference type="InterPro" id="IPR025588">
    <property type="entry name" value="YcxB-like_C"/>
</dbReference>
<gene>
    <name evidence="3" type="ORF">KL86DYS1_12245</name>
</gene>
<protein>
    <recommendedName>
        <fullName evidence="2">YcxB-like C-terminal domain-containing protein</fullName>
    </recommendedName>
</protein>
<reference evidence="3" key="1">
    <citation type="submission" date="2016-04" db="EMBL/GenBank/DDBJ databases">
        <authorList>
            <person name="Evans L.H."/>
            <person name="Alamgir A."/>
            <person name="Owens N."/>
            <person name="Weber N.D."/>
            <person name="Virtaneva K."/>
            <person name="Barbian K."/>
            <person name="Babar A."/>
            <person name="Rosenke K."/>
        </authorList>
    </citation>
    <scope>NUCLEOTIDE SEQUENCE</scope>
    <source>
        <strain evidence="3">86-1</strain>
    </source>
</reference>
<organism evidence="3">
    <name type="scientific">uncultured Dysgonomonas sp</name>
    <dbReference type="NCBI Taxonomy" id="206096"/>
    <lineage>
        <taxon>Bacteria</taxon>
        <taxon>Pseudomonadati</taxon>
        <taxon>Bacteroidota</taxon>
        <taxon>Bacteroidia</taxon>
        <taxon>Bacteroidales</taxon>
        <taxon>Dysgonomonadaceae</taxon>
        <taxon>Dysgonomonas</taxon>
        <taxon>environmental samples</taxon>
    </lineage>
</organism>
<keyword evidence="1" id="KW-0812">Transmembrane</keyword>
<dbReference type="AlphaFoldDB" id="A0A212JH26"/>
<feature type="transmembrane region" description="Helical" evidence="1">
    <location>
        <begin position="27"/>
        <end position="46"/>
    </location>
</feature>
<keyword evidence="1" id="KW-1133">Transmembrane helix</keyword>
<keyword evidence="1" id="KW-0472">Membrane</keyword>
<accession>A0A212JH26</accession>
<evidence type="ECO:0000256" key="1">
    <source>
        <dbReference type="SAM" id="Phobius"/>
    </source>
</evidence>
<sequence>MDKIIVTTQLSLNEYLKVNYYLLFKKWSMWLLSFVGLLSIFFYILGYADISALYFGVIFIIFFPALTYFLFRRNYFNDSRIKETITYTFDNEIVESKGESFNSNFTWDKVYMIAETKSWILLYPSRYIAYVIPKSKISKEDLNILKSIIESHKKIKNKLK</sequence>
<dbReference type="EMBL" id="FLUM01000001">
    <property type="protein sequence ID" value="SBV98711.1"/>
    <property type="molecule type" value="Genomic_DNA"/>
</dbReference>
<dbReference type="Pfam" id="PF14317">
    <property type="entry name" value="YcxB"/>
    <property type="match status" value="1"/>
</dbReference>
<evidence type="ECO:0000259" key="2">
    <source>
        <dbReference type="Pfam" id="PF14317"/>
    </source>
</evidence>
<proteinExistence type="predicted"/>
<feature type="transmembrane region" description="Helical" evidence="1">
    <location>
        <begin position="52"/>
        <end position="71"/>
    </location>
</feature>
<name>A0A212JH26_9BACT</name>